<dbReference type="Proteomes" id="UP001617669">
    <property type="component" value="Unassembled WGS sequence"/>
</dbReference>
<dbReference type="InterPro" id="IPR003439">
    <property type="entry name" value="ABC_transporter-like_ATP-bd"/>
</dbReference>
<organism evidence="6 7">
    <name type="scientific">Methylobacillus methanolivorans</name>
    <dbReference type="NCBI Taxonomy" id="1848927"/>
    <lineage>
        <taxon>Bacteria</taxon>
        <taxon>Pseudomonadati</taxon>
        <taxon>Pseudomonadota</taxon>
        <taxon>Betaproteobacteria</taxon>
        <taxon>Nitrosomonadales</taxon>
        <taxon>Methylophilaceae</taxon>
        <taxon>Methylobacillus</taxon>
    </lineage>
</organism>
<evidence type="ECO:0000256" key="1">
    <source>
        <dbReference type="ARBA" id="ARBA00022448"/>
    </source>
</evidence>
<dbReference type="EMBL" id="JBIWXY010000001">
    <property type="protein sequence ID" value="MFJ5445203.1"/>
    <property type="molecule type" value="Genomic_DNA"/>
</dbReference>
<dbReference type="PROSITE" id="PS00211">
    <property type="entry name" value="ABC_TRANSPORTER_1"/>
    <property type="match status" value="1"/>
</dbReference>
<evidence type="ECO:0000313" key="7">
    <source>
        <dbReference type="Proteomes" id="UP001617669"/>
    </source>
</evidence>
<dbReference type="Pfam" id="PF00005">
    <property type="entry name" value="ABC_tran"/>
    <property type="match status" value="1"/>
</dbReference>
<proteinExistence type="predicted"/>
<dbReference type="InterPro" id="IPR017871">
    <property type="entry name" value="ABC_transporter-like_CS"/>
</dbReference>
<dbReference type="InterPro" id="IPR027417">
    <property type="entry name" value="P-loop_NTPase"/>
</dbReference>
<evidence type="ECO:0000256" key="2">
    <source>
        <dbReference type="ARBA" id="ARBA00022475"/>
    </source>
</evidence>
<comment type="caution">
    <text evidence="6">The sequence shown here is derived from an EMBL/GenBank/DDBJ whole genome shotgun (WGS) entry which is preliminary data.</text>
</comment>
<dbReference type="PROSITE" id="PS50893">
    <property type="entry name" value="ABC_TRANSPORTER_2"/>
    <property type="match status" value="1"/>
</dbReference>
<accession>A0ABW8GJP9</accession>
<keyword evidence="3" id="KW-0547">Nucleotide-binding</keyword>
<gene>
    <name evidence="6" type="ORF">ACIKP9_03065</name>
</gene>
<reference evidence="6 7" key="1">
    <citation type="submission" date="2024-11" db="EMBL/GenBank/DDBJ databases">
        <authorList>
            <person name="Kaparullina E.N."/>
            <person name="Delegan Y.A."/>
            <person name="Doronina N.V."/>
        </authorList>
    </citation>
    <scope>NUCLEOTIDE SEQUENCE [LARGE SCALE GENOMIC DNA]</scope>
    <source>
        <strain evidence="6 7">7sh_L</strain>
    </source>
</reference>
<keyword evidence="2" id="KW-1003">Cell membrane</keyword>
<keyword evidence="1" id="KW-0813">Transport</keyword>
<evidence type="ECO:0000256" key="4">
    <source>
        <dbReference type="ARBA" id="ARBA00022840"/>
    </source>
</evidence>
<dbReference type="PANTHER" id="PTHR42781">
    <property type="entry name" value="SPERMIDINE/PUTRESCINE IMPORT ATP-BINDING PROTEIN POTA"/>
    <property type="match status" value="1"/>
</dbReference>
<keyword evidence="4 6" id="KW-0067">ATP-binding</keyword>
<feature type="domain" description="ABC transporter" evidence="5">
    <location>
        <begin position="1"/>
        <end position="233"/>
    </location>
</feature>
<evidence type="ECO:0000256" key="3">
    <source>
        <dbReference type="ARBA" id="ARBA00022741"/>
    </source>
</evidence>
<protein>
    <submittedName>
        <fullName evidence="6">ABC transporter ATP-binding protein</fullName>
    </submittedName>
</protein>
<keyword evidence="2" id="KW-0472">Membrane</keyword>
<sequence length="350" mass="38303">MTSELQLDISQQRPFALKAALNCKAGELLALLGPSGCGKSTLLRMIAGLQHAESGYIRLSDEFWCNEVIKLTPQQRHIGYVPQHYGLFPHMTALQNVKAALHGLPSQEQSTRAQTWLGKVKLSDLAHRKPATLSGGQQQRVALARALAAHPSILLLDEPFSALDSMTREDLYRTLAELKPQLNIPMILVTHNLHEAQLLADHIAVMGQGCILQQGTPDAIMQRPVSRAVAAQVGLRNIFSSTVISATENHSLLSLGSQTLAVPHRLSVGLTIEWCVPHHALLLTNQHEEAAHLTGNIDQCILLGDQWLISINLPGTTQRIELQCANSMPLAIHQPVSMVLNTEHIHILQA</sequence>
<dbReference type="InterPro" id="IPR003593">
    <property type="entry name" value="AAA+_ATPase"/>
</dbReference>
<dbReference type="SUPFAM" id="SSF52540">
    <property type="entry name" value="P-loop containing nucleoside triphosphate hydrolases"/>
    <property type="match status" value="1"/>
</dbReference>
<dbReference type="SMART" id="SM00382">
    <property type="entry name" value="AAA"/>
    <property type="match status" value="1"/>
</dbReference>
<dbReference type="InterPro" id="IPR050093">
    <property type="entry name" value="ABC_SmlMolc_Importer"/>
</dbReference>
<dbReference type="GO" id="GO:0005524">
    <property type="term" value="F:ATP binding"/>
    <property type="evidence" value="ECO:0007669"/>
    <property type="project" value="UniProtKB-KW"/>
</dbReference>
<keyword evidence="7" id="KW-1185">Reference proteome</keyword>
<name>A0ABW8GJP9_9PROT</name>
<dbReference type="InterPro" id="IPR008995">
    <property type="entry name" value="Mo/tungstate-bd_C_term_dom"/>
</dbReference>
<dbReference type="PANTHER" id="PTHR42781:SF4">
    <property type="entry name" value="SPERMIDINE_PUTRESCINE IMPORT ATP-BINDING PROTEIN POTA"/>
    <property type="match status" value="1"/>
</dbReference>
<dbReference type="SUPFAM" id="SSF50331">
    <property type="entry name" value="MOP-like"/>
    <property type="match status" value="1"/>
</dbReference>
<evidence type="ECO:0000313" key="6">
    <source>
        <dbReference type="EMBL" id="MFJ5445203.1"/>
    </source>
</evidence>
<dbReference type="Gene3D" id="3.40.50.300">
    <property type="entry name" value="P-loop containing nucleotide triphosphate hydrolases"/>
    <property type="match status" value="1"/>
</dbReference>
<evidence type="ECO:0000259" key="5">
    <source>
        <dbReference type="PROSITE" id="PS50893"/>
    </source>
</evidence>
<dbReference type="RefSeq" id="WP_400879152.1">
    <property type="nucleotide sequence ID" value="NZ_JBIWXY010000001.1"/>
</dbReference>